<name>A0A937K339_9CLOT</name>
<reference evidence="2" key="1">
    <citation type="submission" date="2021-01" db="EMBL/GenBank/DDBJ databases">
        <title>Genome public.</title>
        <authorList>
            <person name="Liu C."/>
            <person name="Sun Q."/>
        </authorList>
    </citation>
    <scope>NUCLEOTIDE SEQUENCE</scope>
    <source>
        <strain evidence="2">YIM B02565</strain>
    </source>
</reference>
<sequence>MGDWNSNQYLMFKNERTQPAIDLVNRIMVNNPRKIIDIGCGPGNSTKVLKERFPDSYILGIDSSSNMIEAAKRDYPEIDFKICDASKGLSNLGDDFDIVFSNACIQWIPNHNELLRNLFGLLKKGGVLAVQTPMNYKEPIHNIIEEVSGNKKWKDEFENHRIFYNLMQGEYFDLLSEISSEFSIWETIYFHNLKSHKEIIKWYRATGLRPYLDELSGDKKEAFEKDVYDRVVEEYPSQRNGNIIFRFPRFFFIARK</sequence>
<dbReference type="InterPro" id="IPR023149">
    <property type="entry name" value="Trans_acon_MeTrfase_C"/>
</dbReference>
<dbReference type="RefSeq" id="WP_202767400.1">
    <property type="nucleotide sequence ID" value="NZ_JAESWA010000022.1"/>
</dbReference>
<dbReference type="AlphaFoldDB" id="A0A937K339"/>
<keyword evidence="2" id="KW-0808">Transferase</keyword>
<evidence type="ECO:0000313" key="2">
    <source>
        <dbReference type="EMBL" id="MBL4932021.1"/>
    </source>
</evidence>
<evidence type="ECO:0000313" key="3">
    <source>
        <dbReference type="Proteomes" id="UP000623681"/>
    </source>
</evidence>
<dbReference type="CDD" id="cd02440">
    <property type="entry name" value="AdoMet_MTases"/>
    <property type="match status" value="1"/>
</dbReference>
<dbReference type="Gene3D" id="1.10.150.290">
    <property type="entry name" value="S-adenosyl-L-methionine-dependent methyltransferases"/>
    <property type="match status" value="1"/>
</dbReference>
<accession>A0A937K339</accession>
<dbReference type="InterPro" id="IPR025714">
    <property type="entry name" value="Methyltranfer_dom"/>
</dbReference>
<dbReference type="Gene3D" id="3.40.50.150">
    <property type="entry name" value="Vaccinia Virus protein VP39"/>
    <property type="match status" value="1"/>
</dbReference>
<organism evidence="2 3">
    <name type="scientific">Clostridium paridis</name>
    <dbReference type="NCBI Taxonomy" id="2803863"/>
    <lineage>
        <taxon>Bacteria</taxon>
        <taxon>Bacillati</taxon>
        <taxon>Bacillota</taxon>
        <taxon>Clostridia</taxon>
        <taxon>Eubacteriales</taxon>
        <taxon>Clostridiaceae</taxon>
        <taxon>Clostridium</taxon>
    </lineage>
</organism>
<comment type="caution">
    <text evidence="2">The sequence shown here is derived from an EMBL/GenBank/DDBJ whole genome shotgun (WGS) entry which is preliminary data.</text>
</comment>
<dbReference type="Pfam" id="PF13847">
    <property type="entry name" value="Methyltransf_31"/>
    <property type="match status" value="1"/>
</dbReference>
<dbReference type="EMBL" id="JAESWA010000022">
    <property type="protein sequence ID" value="MBL4932021.1"/>
    <property type="molecule type" value="Genomic_DNA"/>
</dbReference>
<keyword evidence="2" id="KW-0489">Methyltransferase</keyword>
<dbReference type="InterPro" id="IPR029063">
    <property type="entry name" value="SAM-dependent_MTases_sf"/>
</dbReference>
<dbReference type="PANTHER" id="PTHR43861:SF1">
    <property type="entry name" value="TRANS-ACONITATE 2-METHYLTRANSFERASE"/>
    <property type="match status" value="1"/>
</dbReference>
<gene>
    <name evidence="2" type="ORF">JK634_09415</name>
</gene>
<evidence type="ECO:0000259" key="1">
    <source>
        <dbReference type="Pfam" id="PF13847"/>
    </source>
</evidence>
<dbReference type="SUPFAM" id="SSF53335">
    <property type="entry name" value="S-adenosyl-L-methionine-dependent methyltransferases"/>
    <property type="match status" value="1"/>
</dbReference>
<feature type="domain" description="Methyltransferase" evidence="1">
    <location>
        <begin position="34"/>
        <end position="158"/>
    </location>
</feature>
<dbReference type="PANTHER" id="PTHR43861">
    <property type="entry name" value="TRANS-ACONITATE 2-METHYLTRANSFERASE-RELATED"/>
    <property type="match status" value="1"/>
</dbReference>
<protein>
    <submittedName>
        <fullName evidence="2">Methyltransferase domain-containing protein</fullName>
    </submittedName>
</protein>
<keyword evidence="3" id="KW-1185">Reference proteome</keyword>
<dbReference type="GO" id="GO:0032259">
    <property type="term" value="P:methylation"/>
    <property type="evidence" value="ECO:0007669"/>
    <property type="project" value="UniProtKB-KW"/>
</dbReference>
<proteinExistence type="predicted"/>
<dbReference type="Proteomes" id="UP000623681">
    <property type="component" value="Unassembled WGS sequence"/>
</dbReference>
<dbReference type="GO" id="GO:0030798">
    <property type="term" value="F:trans-aconitate 2-methyltransferase activity"/>
    <property type="evidence" value="ECO:0007669"/>
    <property type="project" value="InterPro"/>
</dbReference>